<evidence type="ECO:0000256" key="1">
    <source>
        <dbReference type="ARBA" id="ARBA00001096"/>
    </source>
</evidence>
<keyword evidence="3 4" id="KW-0413">Isomerase</keyword>
<dbReference type="SUPFAM" id="SSF74650">
    <property type="entry name" value="Galactose mutarotase-like"/>
    <property type="match status" value="1"/>
</dbReference>
<evidence type="ECO:0000256" key="4">
    <source>
        <dbReference type="PIRNR" id="PIRNR016020"/>
    </source>
</evidence>
<comment type="catalytic activity">
    <reaction evidence="1">
        <text>alpha-D-glucose 6-phosphate = beta-D-glucose 6-phosphate</text>
        <dbReference type="Rhea" id="RHEA:16249"/>
        <dbReference type="ChEBI" id="CHEBI:58225"/>
        <dbReference type="ChEBI" id="CHEBI:58247"/>
        <dbReference type="EC" id="5.1.3.15"/>
    </reaction>
</comment>
<dbReference type="PANTHER" id="PTHR11122">
    <property type="entry name" value="APOSPORY-ASSOCIATED PROTEIN C-RELATED"/>
    <property type="match status" value="1"/>
</dbReference>
<evidence type="ECO:0000313" key="7">
    <source>
        <dbReference type="Proteomes" id="UP000070578"/>
    </source>
</evidence>
<protein>
    <recommendedName>
        <fullName evidence="4">Putative glucose-6-phosphate 1-epimerase</fullName>
        <ecNumber evidence="4">5.1.3.15</ecNumber>
    </recommendedName>
</protein>
<organism evidence="6 7">
    <name type="scientific">Candidatus Gallionella acididurans</name>
    <dbReference type="NCBI Taxonomy" id="1796491"/>
    <lineage>
        <taxon>Bacteria</taxon>
        <taxon>Pseudomonadati</taxon>
        <taxon>Pseudomonadota</taxon>
        <taxon>Betaproteobacteria</taxon>
        <taxon>Nitrosomonadales</taxon>
        <taxon>Gallionellaceae</taxon>
        <taxon>Gallionella</taxon>
    </lineage>
</organism>
<dbReference type="Proteomes" id="UP000070578">
    <property type="component" value="Unassembled WGS sequence"/>
</dbReference>
<dbReference type="PATRIC" id="fig|1796491.3.peg.570"/>
<dbReference type="EMBL" id="LSLI01000007">
    <property type="protein sequence ID" value="KXS33360.1"/>
    <property type="molecule type" value="Genomic_DNA"/>
</dbReference>
<proteinExistence type="inferred from homology"/>
<evidence type="ECO:0000256" key="5">
    <source>
        <dbReference type="PIRSR" id="PIRSR016020-1"/>
    </source>
</evidence>
<comment type="caution">
    <text evidence="6">The sequence shown here is derived from an EMBL/GenBank/DDBJ whole genome shotgun (WGS) entry which is preliminary data.</text>
</comment>
<dbReference type="InterPro" id="IPR011013">
    <property type="entry name" value="Gal_mutarotase_sf_dom"/>
</dbReference>
<accession>A0A139BWN3</accession>
<dbReference type="GO" id="GO:0005975">
    <property type="term" value="P:carbohydrate metabolic process"/>
    <property type="evidence" value="ECO:0007669"/>
    <property type="project" value="InterPro"/>
</dbReference>
<feature type="active site" evidence="5">
    <location>
        <position position="275"/>
    </location>
</feature>
<gene>
    <name evidence="6" type="ORF">AWT59_0522</name>
</gene>
<evidence type="ECO:0000313" key="6">
    <source>
        <dbReference type="EMBL" id="KXS33360.1"/>
    </source>
</evidence>
<dbReference type="PANTHER" id="PTHR11122:SF13">
    <property type="entry name" value="GLUCOSE-6-PHOSPHATE 1-EPIMERASE"/>
    <property type="match status" value="1"/>
</dbReference>
<dbReference type="InterPro" id="IPR008183">
    <property type="entry name" value="Aldose_1/G6P_1-epimerase"/>
</dbReference>
<dbReference type="AlphaFoldDB" id="A0A139BWN3"/>
<dbReference type="CDD" id="cd09020">
    <property type="entry name" value="D-hex-6-P-epi_like"/>
    <property type="match status" value="1"/>
</dbReference>
<dbReference type="Pfam" id="PF01263">
    <property type="entry name" value="Aldose_epim"/>
    <property type="match status" value="1"/>
</dbReference>
<reference evidence="6 7" key="2">
    <citation type="submission" date="2016-03" db="EMBL/GenBank/DDBJ databases">
        <title>New uncultured bacterium of the family Gallionellaceae from acid mine drainage: description and reconstruction of genome based on metagenomic analysis of microbial community.</title>
        <authorList>
            <person name="Kadnikov V."/>
            <person name="Ivasenko D."/>
            <person name="Beletsky A."/>
            <person name="Mardanov A."/>
            <person name="Danilova E."/>
            <person name="Pimenov N."/>
            <person name="Karnachuk O."/>
            <person name="Ravin N."/>
        </authorList>
    </citation>
    <scope>NUCLEOTIDE SEQUENCE [LARGE SCALE GENOMIC DNA]</scope>
    <source>
        <strain evidence="6">ShG14-8</strain>
    </source>
</reference>
<dbReference type="GO" id="GO:0005737">
    <property type="term" value="C:cytoplasm"/>
    <property type="evidence" value="ECO:0007669"/>
    <property type="project" value="TreeGrafter"/>
</dbReference>
<dbReference type="GO" id="GO:0047938">
    <property type="term" value="F:glucose-6-phosphate 1-epimerase activity"/>
    <property type="evidence" value="ECO:0007669"/>
    <property type="project" value="UniProtKB-UniRule"/>
</dbReference>
<sequence length="303" mass="32561">MTTAQHLNTQFGINGELKFREDASGLIVAEISNGQASASLCLQGAHLMTWKPNSQAVPVIWLSRDAKLAAGKSIRGGVPVCWPWFGAHASESAFPGHGYARTVPWQVVESGTEPDGATHLTLRLVQSEKTRSQWPHAGTLDLTVTVGETLRMELATENTGATDFVIGEALHTYFRVGDIGGGRVKGLDGCDYWDKAGGSALRKQSGAISFSGETDRVYINTAAGCVIEDDKLGRRIHVAKSGSLSTVVWTPWTEKAAKMGDLGQPEGWREMVCVESGNAIENVVNVAAGTRHTLIVEYQVELL</sequence>
<evidence type="ECO:0000256" key="2">
    <source>
        <dbReference type="ARBA" id="ARBA00005866"/>
    </source>
</evidence>
<dbReference type="Gene3D" id="2.70.98.10">
    <property type="match status" value="1"/>
</dbReference>
<dbReference type="EC" id="5.1.3.15" evidence="4"/>
<comment type="similarity">
    <text evidence="2 4">Belongs to the glucose-6-phosphate 1-epimerase family.</text>
</comment>
<feature type="active site" evidence="5">
    <location>
        <position position="171"/>
    </location>
</feature>
<dbReference type="PIRSF" id="PIRSF016020">
    <property type="entry name" value="PHexose_mutarotase"/>
    <property type="match status" value="1"/>
</dbReference>
<evidence type="ECO:0000256" key="3">
    <source>
        <dbReference type="ARBA" id="ARBA00023235"/>
    </source>
</evidence>
<dbReference type="InterPro" id="IPR014718">
    <property type="entry name" value="GH-type_carb-bd"/>
</dbReference>
<dbReference type="GO" id="GO:0030246">
    <property type="term" value="F:carbohydrate binding"/>
    <property type="evidence" value="ECO:0007669"/>
    <property type="project" value="UniProtKB-UniRule"/>
</dbReference>
<name>A0A139BWN3_9PROT</name>
<dbReference type="InterPro" id="IPR025532">
    <property type="entry name" value="G6P_1-epimerase"/>
</dbReference>
<reference evidence="6 7" key="1">
    <citation type="submission" date="2016-02" db="EMBL/GenBank/DDBJ databases">
        <authorList>
            <person name="Wen L."/>
            <person name="He K."/>
            <person name="Yang H."/>
        </authorList>
    </citation>
    <scope>NUCLEOTIDE SEQUENCE [LARGE SCALE GENOMIC DNA]</scope>
    <source>
        <strain evidence="6">ShG14-8</strain>
    </source>
</reference>